<dbReference type="Proteomes" id="UP000007842">
    <property type="component" value="Chromosome"/>
</dbReference>
<protein>
    <submittedName>
        <fullName evidence="2">Helix-turn-helix domain protein</fullName>
    </submittedName>
</protein>
<dbReference type="EMBL" id="CP003219">
    <property type="protein sequence ID" value="AEW96702.1"/>
    <property type="molecule type" value="Genomic_DNA"/>
</dbReference>
<feature type="domain" description="DUF5753" evidence="1">
    <location>
        <begin position="2"/>
        <end position="91"/>
    </location>
</feature>
<dbReference type="HOGENOM" id="CLU_146774_0_0_11"/>
<organism evidence="2 3">
    <name type="scientific">Streptantibioticus cattleyicolor (strain ATCC 35852 / DSM 46488 / JCM 4925 / NBRC 14057 / NRRL 8057)</name>
    <name type="common">Streptomyces cattleya</name>
    <dbReference type="NCBI Taxonomy" id="1003195"/>
    <lineage>
        <taxon>Bacteria</taxon>
        <taxon>Bacillati</taxon>
        <taxon>Actinomycetota</taxon>
        <taxon>Actinomycetes</taxon>
        <taxon>Kitasatosporales</taxon>
        <taxon>Streptomycetaceae</taxon>
        <taxon>Streptantibioticus</taxon>
    </lineage>
</organism>
<dbReference type="eggNOG" id="COG1396">
    <property type="taxonomic scope" value="Bacteria"/>
</dbReference>
<dbReference type="STRING" id="1003195.SCATT_43310"/>
<dbReference type="AlphaFoldDB" id="G8WSZ5"/>
<dbReference type="KEGG" id="scy:SCATT_43310"/>
<evidence type="ECO:0000313" key="3">
    <source>
        <dbReference type="Proteomes" id="UP000007842"/>
    </source>
</evidence>
<dbReference type="PATRIC" id="fig|1003195.29.peg.4323"/>
<reference evidence="3" key="1">
    <citation type="submission" date="2011-12" db="EMBL/GenBank/DDBJ databases">
        <title>Complete genome sequence of Streptomyces cattleya strain DSM 46488.</title>
        <authorList>
            <person name="Ou H.-Y."/>
            <person name="Li P."/>
            <person name="Zhao C."/>
            <person name="O'Hagan D."/>
            <person name="Deng Z."/>
        </authorList>
    </citation>
    <scope>NUCLEOTIDE SEQUENCE [LARGE SCALE GENOMIC DNA]</scope>
    <source>
        <strain evidence="3">ATCC 35852 / DSM 46488 / JCM 4925 / NBRC 14057 / NRRL 8057</strain>
    </source>
</reference>
<proteinExistence type="predicted"/>
<dbReference type="Pfam" id="PF19054">
    <property type="entry name" value="DUF5753"/>
    <property type="match status" value="1"/>
</dbReference>
<keyword evidence="3" id="KW-1185">Reference proteome</keyword>
<accession>G8WSZ5</accession>
<evidence type="ECO:0000313" key="2">
    <source>
        <dbReference type="EMBL" id="AEW96702.1"/>
    </source>
</evidence>
<sequence>MARRRLQHIIRMSEHEHITVLVIPFAAGAFPAAGQTVMYAHGPVVQLDTVQLDTAMGPLFLTAEAQLDKYRTILDRHETRALQPQASREFVNAVVRDL</sequence>
<dbReference type="InterPro" id="IPR043917">
    <property type="entry name" value="DUF5753"/>
</dbReference>
<name>G8WSZ5_STREN</name>
<gene>
    <name evidence="2" type="ordered locus">SCATT_43310</name>
</gene>
<evidence type="ECO:0000259" key="1">
    <source>
        <dbReference type="Pfam" id="PF19054"/>
    </source>
</evidence>